<evidence type="ECO:0000313" key="1">
    <source>
        <dbReference type="EMBL" id="VDP46523.1"/>
    </source>
</evidence>
<accession>A0A3P8HJM2</accession>
<accession>A0A183GPP2</accession>
<keyword evidence="2" id="KW-1185">Reference proteome</keyword>
<evidence type="ECO:0000313" key="2">
    <source>
        <dbReference type="Proteomes" id="UP000050761"/>
    </source>
</evidence>
<reference evidence="3" key="2">
    <citation type="submission" date="2019-09" db="UniProtKB">
        <authorList>
            <consortium name="WormBaseParasite"/>
        </authorList>
    </citation>
    <scope>IDENTIFICATION</scope>
</reference>
<dbReference type="Proteomes" id="UP000050761">
    <property type="component" value="Unassembled WGS sequence"/>
</dbReference>
<reference evidence="1 2" key="1">
    <citation type="submission" date="2018-11" db="EMBL/GenBank/DDBJ databases">
        <authorList>
            <consortium name="Pathogen Informatics"/>
        </authorList>
    </citation>
    <scope>NUCLEOTIDE SEQUENCE [LARGE SCALE GENOMIC DNA]</scope>
</reference>
<dbReference type="WBParaSite" id="HPBE_0002466201-mRNA-1">
    <property type="protein sequence ID" value="HPBE_0002466201-mRNA-1"/>
    <property type="gene ID" value="HPBE_0002466201"/>
</dbReference>
<dbReference type="AlphaFoldDB" id="A0A183GPP2"/>
<protein>
    <submittedName>
        <fullName evidence="3">AraC family transcriptional regulator</fullName>
    </submittedName>
</protein>
<dbReference type="EMBL" id="UZAH01036655">
    <property type="protein sequence ID" value="VDP46523.1"/>
    <property type="molecule type" value="Genomic_DNA"/>
</dbReference>
<evidence type="ECO:0000313" key="3">
    <source>
        <dbReference type="WBParaSite" id="HPBE_0002466201-mRNA-1"/>
    </source>
</evidence>
<name>A0A183GPP2_HELPZ</name>
<sequence>MVPFCSIELAPFNRARKALLNGANLDQFWECRFSDNFSWTRTFGFDEPNRMPTRGREARVAIGGGEPVKWEVAPVAILMQEAVAFG</sequence>
<proteinExistence type="predicted"/>
<organism evidence="2 3">
    <name type="scientific">Heligmosomoides polygyrus</name>
    <name type="common">Parasitic roundworm</name>
    <dbReference type="NCBI Taxonomy" id="6339"/>
    <lineage>
        <taxon>Eukaryota</taxon>
        <taxon>Metazoa</taxon>
        <taxon>Ecdysozoa</taxon>
        <taxon>Nematoda</taxon>
        <taxon>Chromadorea</taxon>
        <taxon>Rhabditida</taxon>
        <taxon>Rhabditina</taxon>
        <taxon>Rhabditomorpha</taxon>
        <taxon>Strongyloidea</taxon>
        <taxon>Heligmosomidae</taxon>
        <taxon>Heligmosomoides</taxon>
    </lineage>
</organism>
<gene>
    <name evidence="1" type="ORF">HPBE_LOCUS24661</name>
</gene>